<dbReference type="SUPFAM" id="SSF56112">
    <property type="entry name" value="Protein kinase-like (PK-like)"/>
    <property type="match status" value="1"/>
</dbReference>
<dbReference type="InterPro" id="IPR050205">
    <property type="entry name" value="CDPK_Ser/Thr_kinases"/>
</dbReference>
<dbReference type="GO" id="GO:0005524">
    <property type="term" value="F:ATP binding"/>
    <property type="evidence" value="ECO:0007669"/>
    <property type="project" value="UniProtKB-UniRule"/>
</dbReference>
<keyword evidence="2 8" id="KW-0723">Serine/threonine-protein kinase</keyword>
<evidence type="ECO:0000256" key="8">
    <source>
        <dbReference type="RuleBase" id="RU000304"/>
    </source>
</evidence>
<evidence type="ECO:0000256" key="3">
    <source>
        <dbReference type="ARBA" id="ARBA00022679"/>
    </source>
</evidence>
<proteinExistence type="inferred from homology"/>
<keyword evidence="10" id="KW-0670">Pyruvate</keyword>
<evidence type="ECO:0000256" key="1">
    <source>
        <dbReference type="ARBA" id="ARBA00005354"/>
    </source>
</evidence>
<gene>
    <name evidence="10" type="ORF">Din_047403</name>
</gene>
<keyword evidence="3 10" id="KW-0808">Transferase</keyword>
<evidence type="ECO:0000256" key="7">
    <source>
        <dbReference type="PROSITE-ProRule" id="PRU10141"/>
    </source>
</evidence>
<sequence>MEFLGKKRKGADILPTCRKNPTPLTIIWSHLSLEDYSRKKKKCKEEVVIETVGSCKSIVTGVVTAPLCGSSCSDPPGRGLKRKIGCIDAATQMGRKKKIEQEYDLGAVIGKGKFGSVVLCRSKASGEEFACKTLCKGEEIVHREVEIMQHLSGHPGVVTLKAVYENADSFHLVMELCSGGRLLDQMARERPYSEQRAANLLKELILVIKYCHDMGVVHRDIKPENILLTTSGQMKLADFGLAVRISNGQSLTGVVGSPAYVAPEVLAGDYSEKVDIWSAGVLLHALLVGVLPFRGDSLEAVFEAIKNANLDFGSGVWESVSHHARDLITHMLTRDVSVRLTADEVLRHPWILFYTEPTLNTLTFKPKVKNHVRFISRQLTAIPRLELERNKIIASGSLSDDSSPTLLSDSSTKKLEDEDCGLVDVLAVAISRVRISEPKRSRLCGPASPIQQECSSNMKVNNLCTAF</sequence>
<organism evidence="10">
    <name type="scientific">Davidia involucrata</name>
    <name type="common">Dove tree</name>
    <dbReference type="NCBI Taxonomy" id="16924"/>
    <lineage>
        <taxon>Eukaryota</taxon>
        <taxon>Viridiplantae</taxon>
        <taxon>Streptophyta</taxon>
        <taxon>Embryophyta</taxon>
        <taxon>Tracheophyta</taxon>
        <taxon>Spermatophyta</taxon>
        <taxon>Magnoliopsida</taxon>
        <taxon>eudicotyledons</taxon>
        <taxon>Gunneridae</taxon>
        <taxon>Pentapetalae</taxon>
        <taxon>asterids</taxon>
        <taxon>Cornales</taxon>
        <taxon>Nyssaceae</taxon>
        <taxon>Davidia</taxon>
    </lineage>
</organism>
<dbReference type="PROSITE" id="PS00107">
    <property type="entry name" value="PROTEIN_KINASE_ATP"/>
    <property type="match status" value="1"/>
</dbReference>
<dbReference type="InterPro" id="IPR011009">
    <property type="entry name" value="Kinase-like_dom_sf"/>
</dbReference>
<keyword evidence="4 7" id="KW-0547">Nucleotide-binding</keyword>
<evidence type="ECO:0000256" key="2">
    <source>
        <dbReference type="ARBA" id="ARBA00022527"/>
    </source>
</evidence>
<dbReference type="FunFam" id="3.30.200.20:FF:000042">
    <property type="entry name" value="Aurora kinase A"/>
    <property type="match status" value="1"/>
</dbReference>
<evidence type="ECO:0000256" key="5">
    <source>
        <dbReference type="ARBA" id="ARBA00022777"/>
    </source>
</evidence>
<dbReference type="PANTHER" id="PTHR24349">
    <property type="entry name" value="SERINE/THREONINE-PROTEIN KINASE"/>
    <property type="match status" value="1"/>
</dbReference>
<keyword evidence="5 10" id="KW-0418">Kinase</keyword>
<evidence type="ECO:0000256" key="6">
    <source>
        <dbReference type="ARBA" id="ARBA00022840"/>
    </source>
</evidence>
<dbReference type="CDD" id="cd05117">
    <property type="entry name" value="STKc_CAMK"/>
    <property type="match status" value="1"/>
</dbReference>
<dbReference type="EMBL" id="GHES01047403">
    <property type="protein sequence ID" value="MPA77962.1"/>
    <property type="molecule type" value="Transcribed_RNA"/>
</dbReference>
<dbReference type="GO" id="GO:0004674">
    <property type="term" value="F:protein serine/threonine kinase activity"/>
    <property type="evidence" value="ECO:0007669"/>
    <property type="project" value="UniProtKB-KW"/>
</dbReference>
<feature type="binding site" evidence="7">
    <location>
        <position position="132"/>
    </location>
    <ligand>
        <name>ATP</name>
        <dbReference type="ChEBI" id="CHEBI:30616"/>
    </ligand>
</feature>
<evidence type="ECO:0000256" key="4">
    <source>
        <dbReference type="ARBA" id="ARBA00022741"/>
    </source>
</evidence>
<evidence type="ECO:0000259" key="9">
    <source>
        <dbReference type="PROSITE" id="PS50011"/>
    </source>
</evidence>
<dbReference type="PROSITE" id="PS50011">
    <property type="entry name" value="PROTEIN_KINASE_DOM"/>
    <property type="match status" value="1"/>
</dbReference>
<dbReference type="InterPro" id="IPR008271">
    <property type="entry name" value="Ser/Thr_kinase_AS"/>
</dbReference>
<dbReference type="EC" id="2.7.11.1" evidence="10"/>
<accession>A0A5B7C9V6</accession>
<dbReference type="FunFam" id="1.10.510.10:FF:000641">
    <property type="entry name" value="Serine/threonine-protein kinase PEPKR2"/>
    <property type="match status" value="1"/>
</dbReference>
<dbReference type="AlphaFoldDB" id="A0A5B7C9V6"/>
<dbReference type="InterPro" id="IPR000719">
    <property type="entry name" value="Prot_kinase_dom"/>
</dbReference>
<comment type="similarity">
    <text evidence="1">Belongs to the protein kinase superfamily. CAMK Ser/Thr protein kinase family. CaMK subfamily.</text>
</comment>
<dbReference type="PROSITE" id="PS00108">
    <property type="entry name" value="PROTEIN_KINASE_ST"/>
    <property type="match status" value="1"/>
</dbReference>
<dbReference type="Gene3D" id="1.10.510.10">
    <property type="entry name" value="Transferase(Phosphotransferase) domain 1"/>
    <property type="match status" value="1"/>
</dbReference>
<dbReference type="Pfam" id="PF00069">
    <property type="entry name" value="Pkinase"/>
    <property type="match status" value="1"/>
</dbReference>
<evidence type="ECO:0000313" key="10">
    <source>
        <dbReference type="EMBL" id="MPA77962.1"/>
    </source>
</evidence>
<dbReference type="InterPro" id="IPR017441">
    <property type="entry name" value="Protein_kinase_ATP_BS"/>
</dbReference>
<reference evidence="10" key="1">
    <citation type="submission" date="2019-08" db="EMBL/GenBank/DDBJ databases">
        <title>Reference gene set and small RNA set construction with multiple tissues from Davidia involucrata Baill.</title>
        <authorList>
            <person name="Yang H."/>
            <person name="Zhou C."/>
            <person name="Li G."/>
            <person name="Wang J."/>
            <person name="Gao P."/>
            <person name="Wang M."/>
            <person name="Wang R."/>
            <person name="Zhao Y."/>
        </authorList>
    </citation>
    <scope>NUCLEOTIDE SEQUENCE</scope>
    <source>
        <tissue evidence="10">Mixed with DoveR01_LX</tissue>
    </source>
</reference>
<feature type="domain" description="Protein kinase" evidence="9">
    <location>
        <begin position="103"/>
        <end position="351"/>
    </location>
</feature>
<name>A0A5B7C9V6_DAVIN</name>
<keyword evidence="6 7" id="KW-0067">ATP-binding</keyword>
<protein>
    <submittedName>
        <fullName evidence="10">Putative Phosphoenolpyruvate carboxylase-related kinase 2</fullName>
        <ecNumber evidence="10">2.7.11.1</ecNumber>
    </submittedName>
</protein>
<dbReference type="SMART" id="SM00220">
    <property type="entry name" value="S_TKc"/>
    <property type="match status" value="1"/>
</dbReference>